<sequence length="84" mass="9989">MERFFEDPIILAKIIKKYGALIASIIQEMGIIGKKDDFMMEGARIAAKESFLYNLKEFIVSRDDYIDYKIREHFRRILEVPEKE</sequence>
<reference evidence="1 2" key="1">
    <citation type="submission" date="2022-04" db="EMBL/GenBank/DDBJ databases">
        <title>Halobacillus sp. isolated from saltern.</title>
        <authorList>
            <person name="Won M."/>
            <person name="Lee C.-M."/>
            <person name="Woen H.-Y."/>
            <person name="Kwon S.-W."/>
        </authorList>
    </citation>
    <scope>NUCLEOTIDE SEQUENCE [LARGE SCALE GENOMIC DNA]</scope>
    <source>
        <strain evidence="1 2">SSBR10-3</strain>
    </source>
</reference>
<evidence type="ECO:0000313" key="2">
    <source>
        <dbReference type="Proteomes" id="UP000831787"/>
    </source>
</evidence>
<name>A0ABY4ENM9_9BACI</name>
<dbReference type="EMBL" id="CP095073">
    <property type="protein sequence ID" value="UOQ45676.1"/>
    <property type="molecule type" value="Genomic_DNA"/>
</dbReference>
<proteinExistence type="predicted"/>
<dbReference type="RefSeq" id="WP_244712490.1">
    <property type="nucleotide sequence ID" value="NZ_CP095073.1"/>
</dbReference>
<accession>A0ABY4ENM9</accession>
<keyword evidence="2" id="KW-1185">Reference proteome</keyword>
<dbReference type="Proteomes" id="UP000831787">
    <property type="component" value="Chromosome"/>
</dbReference>
<protein>
    <submittedName>
        <fullName evidence="1">Uncharacterized protein</fullName>
    </submittedName>
</protein>
<gene>
    <name evidence="1" type="ORF">MUN89_07005</name>
</gene>
<evidence type="ECO:0000313" key="1">
    <source>
        <dbReference type="EMBL" id="UOQ45676.1"/>
    </source>
</evidence>
<organism evidence="1 2">
    <name type="scientific">Halobacillus salinarum</name>
    <dbReference type="NCBI Taxonomy" id="2932257"/>
    <lineage>
        <taxon>Bacteria</taxon>
        <taxon>Bacillati</taxon>
        <taxon>Bacillota</taxon>
        <taxon>Bacilli</taxon>
        <taxon>Bacillales</taxon>
        <taxon>Bacillaceae</taxon>
        <taxon>Halobacillus</taxon>
    </lineage>
</organism>